<organism evidence="2 3">
    <name type="scientific">Neisseria animaloris</name>
    <dbReference type="NCBI Taxonomy" id="326522"/>
    <lineage>
        <taxon>Bacteria</taxon>
        <taxon>Pseudomonadati</taxon>
        <taxon>Pseudomonadota</taxon>
        <taxon>Betaproteobacteria</taxon>
        <taxon>Neisseriales</taxon>
        <taxon>Neisseriaceae</taxon>
        <taxon>Neisseria</taxon>
    </lineage>
</organism>
<dbReference type="RefSeq" id="WP_085390314.1">
    <property type="nucleotide sequence ID" value="NZ_LR134440.1"/>
</dbReference>
<feature type="region of interest" description="Disordered" evidence="1">
    <location>
        <begin position="29"/>
        <end position="61"/>
    </location>
</feature>
<name>A0A1X3CJS3_9NEIS</name>
<sequence length="225" mass="24307">MKDFYSGYQAGASSDTAYDFCFEPEIDPGTLPELDPCPLPEPELDCPLPEPLPLPDPDCLLPEPLPLPDPDCLIPEPEPDCPIPEPEPDCPIPEPEPDCPIPEPEPDCPIPEPEPDCPIPEPEPDCPVPEPCPPCLEPDWGWDCAIPYHNVGADLQSNGSQDNGIVINDLFAVNTHNIGDLVFTESNTTWDNVAADFTAGGYGVDSGYAAGQDQIQQQTQNQGII</sequence>
<gene>
    <name evidence="2" type="ORF">NCTC12227_01282</name>
</gene>
<dbReference type="KEGG" id="nani:NCTC12227_01282"/>
<reference evidence="2 3" key="1">
    <citation type="submission" date="2018-12" db="EMBL/GenBank/DDBJ databases">
        <authorList>
            <consortium name="Pathogen Informatics"/>
        </authorList>
    </citation>
    <scope>NUCLEOTIDE SEQUENCE [LARGE SCALE GENOMIC DNA]</scope>
    <source>
        <strain evidence="2 3">NCTC12227</strain>
    </source>
</reference>
<accession>A0A1X3CJS3</accession>
<keyword evidence="3" id="KW-1185">Reference proteome</keyword>
<dbReference type="Proteomes" id="UP000268229">
    <property type="component" value="Chromosome"/>
</dbReference>
<evidence type="ECO:0000313" key="3">
    <source>
        <dbReference type="Proteomes" id="UP000268229"/>
    </source>
</evidence>
<dbReference type="AlphaFoldDB" id="A0A1X3CJS3"/>
<proteinExistence type="predicted"/>
<dbReference type="STRING" id="326522.BWD08_06390"/>
<evidence type="ECO:0000256" key="1">
    <source>
        <dbReference type="SAM" id="MobiDB-lite"/>
    </source>
</evidence>
<dbReference type="EMBL" id="LR134516">
    <property type="protein sequence ID" value="VEJ21540.1"/>
    <property type="molecule type" value="Genomic_DNA"/>
</dbReference>
<evidence type="ECO:0000313" key="2">
    <source>
        <dbReference type="EMBL" id="VEJ21540.1"/>
    </source>
</evidence>
<dbReference type="PRINTS" id="PR01217">
    <property type="entry name" value="PRICHEXTENSN"/>
</dbReference>
<protein>
    <submittedName>
        <fullName evidence="2">Uncharacterized protein</fullName>
    </submittedName>
</protein>